<dbReference type="Proteomes" id="UP000032352">
    <property type="component" value="Chromosome"/>
</dbReference>
<dbReference type="EMBL" id="CP059733">
    <property type="protein sequence ID" value="WDE06998.1"/>
    <property type="molecule type" value="Genomic_DNA"/>
</dbReference>
<dbReference type="AlphaFoldDB" id="A0AAE9Z817"/>
<evidence type="ECO:0000256" key="1">
    <source>
        <dbReference type="ARBA" id="ARBA00022801"/>
    </source>
</evidence>
<dbReference type="PANTHER" id="PTHR31956:SF1">
    <property type="entry name" value="NON-SPECIFIC PHOSPHOLIPASE C1"/>
    <property type="match status" value="1"/>
</dbReference>
<evidence type="ECO:0000313" key="2">
    <source>
        <dbReference type="EMBL" id="WDE06998.1"/>
    </source>
</evidence>
<organism evidence="2 3">
    <name type="scientific">Thalassomonas viridans</name>
    <dbReference type="NCBI Taxonomy" id="137584"/>
    <lineage>
        <taxon>Bacteria</taxon>
        <taxon>Pseudomonadati</taxon>
        <taxon>Pseudomonadota</taxon>
        <taxon>Gammaproteobacteria</taxon>
        <taxon>Alteromonadales</taxon>
        <taxon>Colwelliaceae</taxon>
        <taxon>Thalassomonas</taxon>
    </lineage>
</organism>
<dbReference type="Gene3D" id="3.40.720.10">
    <property type="entry name" value="Alkaline Phosphatase, subunit A"/>
    <property type="match status" value="2"/>
</dbReference>
<dbReference type="GO" id="GO:0009395">
    <property type="term" value="P:phospholipid catabolic process"/>
    <property type="evidence" value="ECO:0007669"/>
    <property type="project" value="TreeGrafter"/>
</dbReference>
<dbReference type="RefSeq" id="WP_044842422.1">
    <property type="nucleotide sequence ID" value="NZ_CP059733.1"/>
</dbReference>
<reference evidence="2 3" key="2">
    <citation type="journal article" date="2022" name="Mar. Drugs">
        <title>Bioassay-Guided Fractionation Leads to the Detection of Cholic Acid Generated by the Rare Thalassomonas sp.</title>
        <authorList>
            <person name="Pheiffer F."/>
            <person name="Schneider Y.K."/>
            <person name="Hansen E.H."/>
            <person name="Andersen J.H."/>
            <person name="Isaksson J."/>
            <person name="Busche T."/>
            <person name="R C."/>
            <person name="Kalinowski J."/>
            <person name="Zyl L.V."/>
            <person name="Trindade M."/>
        </authorList>
    </citation>
    <scope>NUCLEOTIDE SEQUENCE [LARGE SCALE GENOMIC DNA]</scope>
    <source>
        <strain evidence="2 3">XOM25</strain>
    </source>
</reference>
<dbReference type="Pfam" id="PF04185">
    <property type="entry name" value="Phosphoesterase"/>
    <property type="match status" value="1"/>
</dbReference>
<proteinExistence type="predicted"/>
<gene>
    <name evidence="2" type="ORF">SG34_008970</name>
</gene>
<name>A0AAE9Z817_9GAMM</name>
<dbReference type="Gene3D" id="2.80.10.50">
    <property type="match status" value="1"/>
</dbReference>
<keyword evidence="1" id="KW-0378">Hydrolase</keyword>
<dbReference type="InterPro" id="IPR017850">
    <property type="entry name" value="Alkaline_phosphatase_core_sf"/>
</dbReference>
<evidence type="ECO:0000313" key="3">
    <source>
        <dbReference type="Proteomes" id="UP000032352"/>
    </source>
</evidence>
<accession>A0AAE9Z817</accession>
<protein>
    <recommendedName>
        <fullName evidence="4">Phospholipase C</fullName>
    </recommendedName>
</protein>
<dbReference type="KEGG" id="tvd:SG34_008970"/>
<reference evidence="2 3" key="1">
    <citation type="journal article" date="2015" name="Genome Announc.">
        <title>Draft Genome Sequences of Marine Isolates of Thalassomonas viridans and Thalassomonas actiniarum.</title>
        <authorList>
            <person name="Olonade I."/>
            <person name="van Zyl L.J."/>
            <person name="Trindade M."/>
        </authorList>
    </citation>
    <scope>NUCLEOTIDE SEQUENCE [LARGE SCALE GENOMIC DNA]</scope>
    <source>
        <strain evidence="2 3">XOM25</strain>
    </source>
</reference>
<dbReference type="InterPro" id="IPR007312">
    <property type="entry name" value="Phosphoesterase"/>
</dbReference>
<sequence>MTLQKVEHVVHLMLENRSFDTMLGWLYENKAPAHNIPPAAAGDKYFGLQSINLNEFTNSVEDLDISSPPLRGTGGSSIPDIHPGEEFRHVNKQLFEKSEVASGDIPTMKGYMADYVAMLKAAKYSDDEIRKYADMVMQTFTPSQLPVLNQLAQHYAVCDEWFSSVPSQTNTNRAFALTGSSHGLVDNGFLEEEDNYVAKQLGAILGLGVGDDRFPDNTLFNVLDENGHKDWKVFWETSMVPQKISNLISKASRLKPVLEKLGPLGEKLVALLESLAPYSEYLTEVSSGELSSCYSYRLYEQLHKKIADLDSHFAKTEQFHEMARAGTLPKYSYIEPFWTISQTTVDSGLKRLVTAMGNDYHPPCNLNEGENYVKSIYESLIANEEAWNKTLLIITFDEPVGVFDHVKPPAAIPPWGDKRPDFNLQKNFKFDRFGGRIPAILVSPYIEKGTVFRSPTQVPYDHTSVISTVLDWCGLGDKVADFGERTANAPKFGHILVREHQRTDAHDIGFLNRQRQPGTPVRYGDRFRLKNQHGKYLTAFKRAGINDAMEVIPDDLRSIAFDLSLFQNFPTLADDAPVDLFCQKSGTADPVEIENNDWLRIGSDERGLGSYNYLGAWKDSHDCYYFNIYLRGEHAPKQQWQIQKVDQSEGPVKFGDKVYLVNQFFDNQRLSQDSRLGQGRWLTTRENGDYWIVEAVG</sequence>
<keyword evidence="3" id="KW-1185">Reference proteome</keyword>
<evidence type="ECO:0008006" key="4">
    <source>
        <dbReference type="Google" id="ProtNLM"/>
    </source>
</evidence>
<dbReference type="PANTHER" id="PTHR31956">
    <property type="entry name" value="NON-SPECIFIC PHOSPHOLIPASE C4-RELATED"/>
    <property type="match status" value="1"/>
</dbReference>
<dbReference type="GO" id="GO:0042578">
    <property type="term" value="F:phosphoric ester hydrolase activity"/>
    <property type="evidence" value="ECO:0007669"/>
    <property type="project" value="UniProtKB-ARBA"/>
</dbReference>